<name>A0AAD9VDZ1_ACRCE</name>
<evidence type="ECO:0000256" key="2">
    <source>
        <dbReference type="SAM" id="MobiDB-lite"/>
    </source>
</evidence>
<dbReference type="EMBL" id="JARQWQ010000007">
    <property type="protein sequence ID" value="KAK2570946.1"/>
    <property type="molecule type" value="Genomic_DNA"/>
</dbReference>
<evidence type="ECO:0000313" key="4">
    <source>
        <dbReference type="Proteomes" id="UP001249851"/>
    </source>
</evidence>
<feature type="region of interest" description="Disordered" evidence="2">
    <location>
        <begin position="192"/>
        <end position="214"/>
    </location>
</feature>
<keyword evidence="1" id="KW-0175">Coiled coil</keyword>
<proteinExistence type="predicted"/>
<gene>
    <name evidence="3" type="ORF">P5673_004668</name>
</gene>
<sequence>MVTAVNALKESIEEKKFVNGEDEESVQEWSSGIEEIVNQADECMRELTRQIDQIDRNLKHASALHEHKREIELEREKLRQKQEAVERAHAEELEFEKKKLELKQVQTEPPEITAMASNVVKMPKLVITKFDGTPQDWSINKLDAAVRFTFDKLDVIKNELAMIDENWSEWTFVQFLEALEKWTINNPVQGVESSKTKAVATPQDFKRSNPQKIE</sequence>
<dbReference type="Proteomes" id="UP001249851">
    <property type="component" value="Unassembled WGS sequence"/>
</dbReference>
<comment type="caution">
    <text evidence="3">The sequence shown here is derived from an EMBL/GenBank/DDBJ whole genome shotgun (WGS) entry which is preliminary data.</text>
</comment>
<evidence type="ECO:0000256" key="1">
    <source>
        <dbReference type="SAM" id="Coils"/>
    </source>
</evidence>
<keyword evidence="4" id="KW-1185">Reference proteome</keyword>
<organism evidence="3 4">
    <name type="scientific">Acropora cervicornis</name>
    <name type="common">Staghorn coral</name>
    <dbReference type="NCBI Taxonomy" id="6130"/>
    <lineage>
        <taxon>Eukaryota</taxon>
        <taxon>Metazoa</taxon>
        <taxon>Cnidaria</taxon>
        <taxon>Anthozoa</taxon>
        <taxon>Hexacorallia</taxon>
        <taxon>Scleractinia</taxon>
        <taxon>Astrocoeniina</taxon>
        <taxon>Acroporidae</taxon>
        <taxon>Acropora</taxon>
    </lineage>
</organism>
<reference evidence="3" key="1">
    <citation type="journal article" date="2023" name="G3 (Bethesda)">
        <title>Whole genome assembly and annotation of the endangered Caribbean coral Acropora cervicornis.</title>
        <authorList>
            <person name="Selwyn J.D."/>
            <person name="Vollmer S.V."/>
        </authorList>
    </citation>
    <scope>NUCLEOTIDE SEQUENCE</scope>
    <source>
        <strain evidence="3">K2</strain>
    </source>
</reference>
<dbReference type="AlphaFoldDB" id="A0AAD9VDZ1"/>
<reference evidence="3" key="2">
    <citation type="journal article" date="2023" name="Science">
        <title>Genomic signatures of disease resistance in endangered staghorn corals.</title>
        <authorList>
            <person name="Vollmer S.V."/>
            <person name="Selwyn J.D."/>
            <person name="Despard B.A."/>
            <person name="Roesel C.L."/>
        </authorList>
    </citation>
    <scope>NUCLEOTIDE SEQUENCE</scope>
    <source>
        <strain evidence="3">K2</strain>
    </source>
</reference>
<feature type="coiled-coil region" evidence="1">
    <location>
        <begin position="37"/>
        <end position="108"/>
    </location>
</feature>
<evidence type="ECO:0000313" key="3">
    <source>
        <dbReference type="EMBL" id="KAK2570946.1"/>
    </source>
</evidence>
<accession>A0AAD9VDZ1</accession>
<protein>
    <submittedName>
        <fullName evidence="3">Uncharacterized protein</fullName>
    </submittedName>
</protein>